<proteinExistence type="predicted"/>
<name>A0AAF0TS11_SOLVR</name>
<evidence type="ECO:0000313" key="2">
    <source>
        <dbReference type="Proteomes" id="UP001234989"/>
    </source>
</evidence>
<dbReference type="Proteomes" id="UP001234989">
    <property type="component" value="Chromosome 4"/>
</dbReference>
<gene>
    <name evidence="1" type="ORF">MTR67_017648</name>
</gene>
<keyword evidence="2" id="KW-1185">Reference proteome</keyword>
<dbReference type="EMBL" id="CP133615">
    <property type="protein sequence ID" value="WMV24263.1"/>
    <property type="molecule type" value="Genomic_DNA"/>
</dbReference>
<evidence type="ECO:0008006" key="3">
    <source>
        <dbReference type="Google" id="ProtNLM"/>
    </source>
</evidence>
<sequence>MASGHVFIAFQVSESDFVNIHACRSMSRLGGKKFVLHESESVFGIAEQTEDEKYSAPFLQITKFNDIYVQGFSYSPLDYVNGLFCLWGLLSTRPATIFNPSTREPSVCNDGVIYVFNDRAIAAIDVKSEKSETFALWNAPHLSMYYYELIEVKGKLEVIDYKKWLVGRWEKLTSENIFQTSSLGWALASSIFYKYNPVKTYFMSTIKMSLKLNPRGKLQNRLLAQRYCRTQC</sequence>
<organism evidence="1 2">
    <name type="scientific">Solanum verrucosum</name>
    <dbReference type="NCBI Taxonomy" id="315347"/>
    <lineage>
        <taxon>Eukaryota</taxon>
        <taxon>Viridiplantae</taxon>
        <taxon>Streptophyta</taxon>
        <taxon>Embryophyta</taxon>
        <taxon>Tracheophyta</taxon>
        <taxon>Spermatophyta</taxon>
        <taxon>Magnoliopsida</taxon>
        <taxon>eudicotyledons</taxon>
        <taxon>Gunneridae</taxon>
        <taxon>Pentapetalae</taxon>
        <taxon>asterids</taxon>
        <taxon>lamiids</taxon>
        <taxon>Solanales</taxon>
        <taxon>Solanaceae</taxon>
        <taxon>Solanoideae</taxon>
        <taxon>Solaneae</taxon>
        <taxon>Solanum</taxon>
    </lineage>
</organism>
<evidence type="ECO:0000313" key="1">
    <source>
        <dbReference type="EMBL" id="WMV24263.1"/>
    </source>
</evidence>
<accession>A0AAF0TS11</accession>
<protein>
    <recommendedName>
        <fullName evidence="3">F-box associated domain-containing protein</fullName>
    </recommendedName>
</protein>
<reference evidence="1" key="1">
    <citation type="submission" date="2023-08" db="EMBL/GenBank/DDBJ databases">
        <title>A de novo genome assembly of Solanum verrucosum Schlechtendal, a Mexican diploid species geographically isolated from the other diploid A-genome species in potato relatives.</title>
        <authorList>
            <person name="Hosaka K."/>
        </authorList>
    </citation>
    <scope>NUCLEOTIDE SEQUENCE</scope>
    <source>
        <tissue evidence="1">Young leaves</tissue>
    </source>
</reference>
<dbReference type="AlphaFoldDB" id="A0AAF0TS11"/>